<keyword evidence="5" id="KW-0645">Protease</keyword>
<dbReference type="InterPro" id="IPR050344">
    <property type="entry name" value="Peptidase_M1_aminopeptidases"/>
</dbReference>
<dbReference type="Gene3D" id="1.25.50.20">
    <property type="match status" value="1"/>
</dbReference>
<dbReference type="GO" id="GO:0070006">
    <property type="term" value="F:metalloaminopeptidase activity"/>
    <property type="evidence" value="ECO:0007669"/>
    <property type="project" value="TreeGrafter"/>
</dbReference>
<evidence type="ECO:0000256" key="2">
    <source>
        <dbReference type="ARBA" id="ARBA00004236"/>
    </source>
</evidence>
<comment type="cofactor">
    <cofactor evidence="1">
        <name>Zn(2+)</name>
        <dbReference type="ChEBI" id="CHEBI:29105"/>
    </cofactor>
</comment>
<comment type="subcellular location">
    <subcellularLocation>
        <location evidence="2">Cell membrane</location>
    </subcellularLocation>
</comment>
<evidence type="ECO:0000256" key="10">
    <source>
        <dbReference type="ARBA" id="ARBA00023136"/>
    </source>
</evidence>
<keyword evidence="12" id="KW-0325">Glycoprotein</keyword>
<dbReference type="SUPFAM" id="SSF55486">
    <property type="entry name" value="Metalloproteases ('zincins'), catalytic domain"/>
    <property type="match status" value="1"/>
</dbReference>
<dbReference type="InterPro" id="IPR014782">
    <property type="entry name" value="Peptidase_M1_dom"/>
</dbReference>
<dbReference type="Gene3D" id="1.10.390.10">
    <property type="entry name" value="Neutral Protease Domain 2"/>
    <property type="match status" value="1"/>
</dbReference>
<keyword evidence="4" id="KW-1003">Cell membrane</keyword>
<evidence type="ECO:0000313" key="15">
    <source>
        <dbReference type="EMBL" id="CAG2231967.1"/>
    </source>
</evidence>
<keyword evidence="8" id="KW-0862">Zinc</keyword>
<comment type="caution">
    <text evidence="15">The sequence shown here is derived from an EMBL/GenBank/DDBJ whole genome shotgun (WGS) entry which is preliminary data.</text>
</comment>
<name>A0A8S3TEE3_MYTED</name>
<evidence type="ECO:0000256" key="3">
    <source>
        <dbReference type="ARBA" id="ARBA00010136"/>
    </source>
</evidence>
<keyword evidence="10" id="KW-0472">Membrane</keyword>
<proteinExistence type="inferred from homology"/>
<dbReference type="InterPro" id="IPR024571">
    <property type="entry name" value="ERAP1-like_C_dom"/>
</dbReference>
<sequence length="488" mass="56923">MMRFFLGEQTFKRGLQRYLKNHLYGVTTHDDLWYSLGNQSKIDRNPKFIQNIKHIMDTWVMQMNYPTVFIKQDSDKLVLTQSRYLLDTEAIDPDIYKSSFGYKWVIPVTFTTSLNLRFIQSAKDIIWMDIHNSDVTISSAMSGSSSNDWYIGNVMQNGYYRVNYPEENWIKLIQQLKTDHTIIPPINRAQIINDAWNLAKSGDVNTYVALQTLEYLVKEDNYIPLRAAWMEIRYLRGAVSETDLNSTFSKVMKRMLSKQFNMYGMDNTGAGHTETITRSGIVNIACAYESEECIQNCTDIFKKYMDNPVENPIDVNLRRTVLCIAIRHGGLKEYELLERKYKASDLSSERSTLRDALSCSKDVKIIQRYLRNILHTEDVPKEDAVKAVLHISTTEIGRLQALEFIKGNWDVIFNRLVKSAKEQDKLLSGIYDMTRTAEEIKKFAYLIKDSPTMMKLNHKPGIELSNSRNKWRKRNYHNIKKWLLDQNI</sequence>
<evidence type="ECO:0000259" key="13">
    <source>
        <dbReference type="Pfam" id="PF01433"/>
    </source>
</evidence>
<dbReference type="FunFam" id="1.25.50.20:FF:000001">
    <property type="entry name" value="Aminopeptidase"/>
    <property type="match status" value="1"/>
</dbReference>
<keyword evidence="15" id="KW-0031">Aminopeptidase</keyword>
<dbReference type="Pfam" id="PF11838">
    <property type="entry name" value="ERAP1_C"/>
    <property type="match status" value="1"/>
</dbReference>
<evidence type="ECO:0000259" key="14">
    <source>
        <dbReference type="Pfam" id="PF11838"/>
    </source>
</evidence>
<dbReference type="PANTHER" id="PTHR11533:SF294">
    <property type="entry name" value="THYROTROPIN-RELEASING HORMONE-DEGRADING ECTOENZYME"/>
    <property type="match status" value="1"/>
</dbReference>
<dbReference type="AlphaFoldDB" id="A0A8S3TEE3"/>
<dbReference type="EMBL" id="CAJPWZ010002162">
    <property type="protein sequence ID" value="CAG2231967.1"/>
    <property type="molecule type" value="Genomic_DNA"/>
</dbReference>
<evidence type="ECO:0000313" key="16">
    <source>
        <dbReference type="Proteomes" id="UP000683360"/>
    </source>
</evidence>
<dbReference type="GO" id="GO:0043171">
    <property type="term" value="P:peptide catabolic process"/>
    <property type="evidence" value="ECO:0007669"/>
    <property type="project" value="TreeGrafter"/>
</dbReference>
<reference evidence="15" key="1">
    <citation type="submission" date="2021-03" db="EMBL/GenBank/DDBJ databases">
        <authorList>
            <person name="Bekaert M."/>
        </authorList>
    </citation>
    <scope>NUCLEOTIDE SEQUENCE</scope>
</reference>
<evidence type="ECO:0000256" key="6">
    <source>
        <dbReference type="ARBA" id="ARBA00022723"/>
    </source>
</evidence>
<gene>
    <name evidence="15" type="ORF">MEDL_44714</name>
</gene>
<comment type="similarity">
    <text evidence="3">Belongs to the peptidase M1 family.</text>
</comment>
<dbReference type="GO" id="GO:0005737">
    <property type="term" value="C:cytoplasm"/>
    <property type="evidence" value="ECO:0007669"/>
    <property type="project" value="TreeGrafter"/>
</dbReference>
<evidence type="ECO:0000256" key="8">
    <source>
        <dbReference type="ARBA" id="ARBA00022833"/>
    </source>
</evidence>
<protein>
    <submittedName>
        <fullName evidence="15">ANPEP</fullName>
        <ecNumber evidence="15">3.4.11.2</ecNumber>
    </submittedName>
</protein>
<dbReference type="GO" id="GO:0006508">
    <property type="term" value="P:proteolysis"/>
    <property type="evidence" value="ECO:0007669"/>
    <property type="project" value="UniProtKB-KW"/>
</dbReference>
<keyword evidence="11" id="KW-1015">Disulfide bond</keyword>
<feature type="domain" description="Peptidase M1 membrane alanine aminopeptidase" evidence="13">
    <location>
        <begin position="1"/>
        <end position="59"/>
    </location>
</feature>
<dbReference type="GO" id="GO:0008270">
    <property type="term" value="F:zinc ion binding"/>
    <property type="evidence" value="ECO:0007669"/>
    <property type="project" value="InterPro"/>
</dbReference>
<dbReference type="GO" id="GO:0005886">
    <property type="term" value="C:plasma membrane"/>
    <property type="evidence" value="ECO:0007669"/>
    <property type="project" value="UniProtKB-SubCell"/>
</dbReference>
<dbReference type="Pfam" id="PF01433">
    <property type="entry name" value="Peptidase_M1"/>
    <property type="match status" value="1"/>
</dbReference>
<organism evidence="15 16">
    <name type="scientific">Mytilus edulis</name>
    <name type="common">Blue mussel</name>
    <dbReference type="NCBI Taxonomy" id="6550"/>
    <lineage>
        <taxon>Eukaryota</taxon>
        <taxon>Metazoa</taxon>
        <taxon>Spiralia</taxon>
        <taxon>Lophotrochozoa</taxon>
        <taxon>Mollusca</taxon>
        <taxon>Bivalvia</taxon>
        <taxon>Autobranchia</taxon>
        <taxon>Pteriomorphia</taxon>
        <taxon>Mytilida</taxon>
        <taxon>Mytiloidea</taxon>
        <taxon>Mytilidae</taxon>
        <taxon>Mytilinae</taxon>
        <taxon>Mytilus</taxon>
    </lineage>
</organism>
<keyword evidence="6" id="KW-0479">Metal-binding</keyword>
<dbReference type="FunFam" id="2.60.40.1910:FF:000006">
    <property type="entry name" value="Aminopeptidase"/>
    <property type="match status" value="1"/>
</dbReference>
<evidence type="ECO:0000256" key="7">
    <source>
        <dbReference type="ARBA" id="ARBA00022801"/>
    </source>
</evidence>
<evidence type="ECO:0000256" key="9">
    <source>
        <dbReference type="ARBA" id="ARBA00023049"/>
    </source>
</evidence>
<accession>A0A8S3TEE3</accession>
<dbReference type="GO" id="GO:0042277">
    <property type="term" value="F:peptide binding"/>
    <property type="evidence" value="ECO:0007669"/>
    <property type="project" value="TreeGrafter"/>
</dbReference>
<dbReference type="InterPro" id="IPR027268">
    <property type="entry name" value="Peptidase_M4/M1_CTD_sf"/>
</dbReference>
<dbReference type="GO" id="GO:0016285">
    <property type="term" value="F:alanyl aminopeptidase activity"/>
    <property type="evidence" value="ECO:0007669"/>
    <property type="project" value="UniProtKB-EC"/>
</dbReference>
<dbReference type="Gene3D" id="2.60.40.1910">
    <property type="match status" value="1"/>
</dbReference>
<dbReference type="Proteomes" id="UP000683360">
    <property type="component" value="Unassembled WGS sequence"/>
</dbReference>
<evidence type="ECO:0000256" key="5">
    <source>
        <dbReference type="ARBA" id="ARBA00022670"/>
    </source>
</evidence>
<feature type="domain" description="ERAP1-like C-terminal" evidence="14">
    <location>
        <begin position="149"/>
        <end position="450"/>
    </location>
</feature>
<keyword evidence="9" id="KW-0482">Metalloprotease</keyword>
<evidence type="ECO:0000256" key="4">
    <source>
        <dbReference type="ARBA" id="ARBA00022475"/>
    </source>
</evidence>
<keyword evidence="16" id="KW-1185">Reference proteome</keyword>
<evidence type="ECO:0000256" key="1">
    <source>
        <dbReference type="ARBA" id="ARBA00001947"/>
    </source>
</evidence>
<evidence type="ECO:0000256" key="12">
    <source>
        <dbReference type="ARBA" id="ARBA00023180"/>
    </source>
</evidence>
<evidence type="ECO:0000256" key="11">
    <source>
        <dbReference type="ARBA" id="ARBA00023157"/>
    </source>
</evidence>
<dbReference type="EC" id="3.4.11.2" evidence="15"/>
<keyword evidence="7 15" id="KW-0378">Hydrolase</keyword>
<dbReference type="GO" id="GO:0005615">
    <property type="term" value="C:extracellular space"/>
    <property type="evidence" value="ECO:0007669"/>
    <property type="project" value="TreeGrafter"/>
</dbReference>
<dbReference type="PANTHER" id="PTHR11533">
    <property type="entry name" value="PROTEASE M1 ZINC METALLOPROTEASE"/>
    <property type="match status" value="1"/>
</dbReference>
<dbReference type="OrthoDB" id="510539at2759"/>